<dbReference type="AlphaFoldDB" id="A0A1G8QXH5"/>
<reference evidence="1 2" key="1">
    <citation type="submission" date="2016-10" db="EMBL/GenBank/DDBJ databases">
        <authorList>
            <person name="de Groot N.N."/>
        </authorList>
    </citation>
    <scope>NUCLEOTIDE SEQUENCE [LARGE SCALE GENOMIC DNA]</scope>
    <source>
        <strain evidence="1 2">WG7</strain>
    </source>
</reference>
<protein>
    <submittedName>
        <fullName evidence="1">Uncharacterized protein</fullName>
    </submittedName>
</protein>
<accession>A0A1G8QXH5</accession>
<name>A0A1G8QXH5_9FIRM</name>
<sequence length="470" mass="55249">MIISKEEYLNNLLDSFCKYEEKLNILSNKAYPSDTVKKFIENDLKMIITEFKEIAHKDLNNNKDCFSEKNKIANYIWEREVLQKIAKAVANTDFKSHPLEIMNVFRDLIKDIEKNDFEILTIPREEMNFSFNEIWFKLKMFLEKELNMTDFTVNKKFIKLTFPKNHKNNLLLSGIFFHEIGHYLVEENNLADKIFQNIDFSSDNFLSLKRCIHVYNGNQLGPVELINIFKDYYLINWIKELLSDILAVYTVGPAFIFSMFNLVINSTNINDFYNDNLRNIHSLSHPSFSFRFGLILKALKELEIYNELPKLLKDKIKSYQNAYANSNNQQPNRSGDIRINNINYRIQESKFLFQKLEKIIGDLIPDMLVESKQLLGESNIINKDKLKQAEKLAEKRIKEVIPPNELDNTAADPIAIINSGWYAKLLYKSSLKKRVGKINGKNGDYDLNLLINDLMKYSLRTSRIQRRWQL</sequence>
<evidence type="ECO:0000313" key="1">
    <source>
        <dbReference type="EMBL" id="SDJ09015.1"/>
    </source>
</evidence>
<dbReference type="Proteomes" id="UP000198945">
    <property type="component" value="Unassembled WGS sequence"/>
</dbReference>
<dbReference type="RefSeq" id="WP_089717461.1">
    <property type="nucleotide sequence ID" value="NZ_FNEH01000027.1"/>
</dbReference>
<evidence type="ECO:0000313" key="2">
    <source>
        <dbReference type="Proteomes" id="UP000198945"/>
    </source>
</evidence>
<proteinExistence type="predicted"/>
<dbReference type="EMBL" id="FNEH01000027">
    <property type="protein sequence ID" value="SDJ09015.1"/>
    <property type="molecule type" value="Genomic_DNA"/>
</dbReference>
<gene>
    <name evidence="1" type="ORF">SAMN04515654_12713</name>
</gene>
<organism evidence="1 2">
    <name type="scientific">Halanaerobium congolense</name>
    <dbReference type="NCBI Taxonomy" id="54121"/>
    <lineage>
        <taxon>Bacteria</taxon>
        <taxon>Bacillati</taxon>
        <taxon>Bacillota</taxon>
        <taxon>Clostridia</taxon>
        <taxon>Halanaerobiales</taxon>
        <taxon>Halanaerobiaceae</taxon>
        <taxon>Halanaerobium</taxon>
    </lineage>
</organism>